<sequence>MEDCEGILNGLCEEMKTAVLSFTSTLRECTRTHCDTNGLAIQKNISKFSQDQTHLLEARCGIEALMEETDPFRFIEAYRTTGKQCRRLLRRNMFYPEYVDMEMEALGVVMEMEMRKFLDEGLQSYITNAISAMCHASDAEEEEDEQEENEEELSDEEDDSLSDVLNSVLGDLSEEDDEEEEEEEEEEEDWGEDVQEANLSYIMFDFSSSEEENFEDV</sequence>
<dbReference type="Ensembl" id="ENSTNIT00000010405.1">
    <property type="protein sequence ID" value="ENSTNIP00000010224.1"/>
    <property type="gene ID" value="ENSTNIG00000007418.1"/>
</dbReference>
<dbReference type="STRING" id="99883.ENSTNIP00000010224"/>
<feature type="region of interest" description="Disordered" evidence="1">
    <location>
        <begin position="135"/>
        <end position="217"/>
    </location>
</feature>
<evidence type="ECO:0000256" key="1">
    <source>
        <dbReference type="SAM" id="MobiDB-lite"/>
    </source>
</evidence>
<evidence type="ECO:0000313" key="3">
    <source>
        <dbReference type="Ensembl" id="ENSTNIP00000010224.1"/>
    </source>
</evidence>
<keyword evidence="4" id="KW-1185">Reference proteome</keyword>
<dbReference type="KEGG" id="tng:GSTEN00014249G001"/>
<dbReference type="Proteomes" id="UP000007303">
    <property type="component" value="Unassembled WGS sequence"/>
</dbReference>
<feature type="compositionally biased region" description="Acidic residues" evidence="1">
    <location>
        <begin position="139"/>
        <end position="161"/>
    </location>
</feature>
<proteinExistence type="predicted"/>
<reference evidence="3" key="3">
    <citation type="submission" date="2025-05" db="UniProtKB">
        <authorList>
            <consortium name="Ensembl"/>
        </authorList>
    </citation>
    <scope>IDENTIFICATION</scope>
</reference>
<dbReference type="HOGENOM" id="CLU_1271957_0_0_1"/>
<feature type="compositionally biased region" description="Low complexity" evidence="1">
    <location>
        <begin position="162"/>
        <end position="171"/>
    </location>
</feature>
<feature type="compositionally biased region" description="Acidic residues" evidence="1">
    <location>
        <begin position="208"/>
        <end position="217"/>
    </location>
</feature>
<evidence type="ECO:0000313" key="4">
    <source>
        <dbReference type="Proteomes" id="UP000007303"/>
    </source>
</evidence>
<gene>
    <name evidence="2" type="ORF">GSTENG00014249001</name>
</gene>
<dbReference type="EMBL" id="CAAE01014531">
    <property type="protein sequence ID" value="CAF97007.1"/>
    <property type="molecule type" value="Genomic_DNA"/>
</dbReference>
<name>Q4SQS5_TETNG</name>
<reference evidence="2" key="2">
    <citation type="submission" date="2004-02" db="EMBL/GenBank/DDBJ databases">
        <authorList>
            <consortium name="Genoscope"/>
            <consortium name="Whitehead Institute Centre for Genome Research"/>
        </authorList>
    </citation>
    <scope>NUCLEOTIDE SEQUENCE</scope>
</reference>
<feature type="compositionally biased region" description="Acidic residues" evidence="1">
    <location>
        <begin position="172"/>
        <end position="195"/>
    </location>
</feature>
<reference evidence="2 4" key="1">
    <citation type="journal article" date="2004" name="Nature">
        <title>Genome duplication in the teleost fish Tetraodon nigroviridis reveals the early vertebrate proto-karyotype.</title>
        <authorList>
            <person name="Jaillon O."/>
            <person name="Aury J.-M."/>
            <person name="Brunet F."/>
            <person name="Petit J.-L."/>
            <person name="Stange-Thomann N."/>
            <person name="Mauceli E."/>
            <person name="Bouneau L."/>
            <person name="Fischer C."/>
            <person name="Ozouf-Costaz C."/>
            <person name="Bernot A."/>
            <person name="Nicaud S."/>
            <person name="Jaffe D."/>
            <person name="Fisher S."/>
            <person name="Lutfalla G."/>
            <person name="Dossat C."/>
            <person name="Segurens B."/>
            <person name="Dasilva C."/>
            <person name="Salanoubat M."/>
            <person name="Levy M."/>
            <person name="Boudet N."/>
            <person name="Castellano S."/>
            <person name="Anthouard V."/>
            <person name="Jubin C."/>
            <person name="Castelli V."/>
            <person name="Katinka M."/>
            <person name="Vacherie B."/>
            <person name="Biemont C."/>
            <person name="Skalli Z."/>
            <person name="Cattolico L."/>
            <person name="Poulain J."/>
            <person name="De Berardinis V."/>
            <person name="Cruaud C."/>
            <person name="Duprat S."/>
            <person name="Brottier P."/>
            <person name="Coutanceau J.-P."/>
            <person name="Gouzy J."/>
            <person name="Parra G."/>
            <person name="Lardier G."/>
            <person name="Chapple C."/>
            <person name="McKernan K.J."/>
            <person name="McEwan P."/>
            <person name="Bosak S."/>
            <person name="Kellis M."/>
            <person name="Volff J.-N."/>
            <person name="Guigo R."/>
            <person name="Zody M.C."/>
            <person name="Mesirov J."/>
            <person name="Lindblad-Toh K."/>
            <person name="Birren B."/>
            <person name="Nusbaum C."/>
            <person name="Kahn D."/>
            <person name="Robinson-Rechavi M."/>
            <person name="Laudet V."/>
            <person name="Schachter V."/>
            <person name="Quetier F."/>
            <person name="Saurin W."/>
            <person name="Scarpelli C."/>
            <person name="Wincker P."/>
            <person name="Lander E.S."/>
            <person name="Weissenbach J."/>
            <person name="Roest Crollius H."/>
        </authorList>
    </citation>
    <scope>NUCLEOTIDE SEQUENCE [LARGE SCALE GENOMIC DNA]</scope>
</reference>
<evidence type="ECO:0000313" key="2">
    <source>
        <dbReference type="EMBL" id="CAF97007.1"/>
    </source>
</evidence>
<dbReference type="OrthoDB" id="342730at2759"/>
<accession>Q4SQS5</accession>
<protein>
    <submittedName>
        <fullName evidence="2">(spotted green pufferfish) hypothetical protein</fullName>
    </submittedName>
</protein>
<dbReference type="AlphaFoldDB" id="Q4SQS5"/>
<organism evidence="2">
    <name type="scientific">Tetraodon nigroviridis</name>
    <name type="common">Spotted green pufferfish</name>
    <name type="synonym">Chelonodon nigroviridis</name>
    <dbReference type="NCBI Taxonomy" id="99883"/>
    <lineage>
        <taxon>Eukaryota</taxon>
        <taxon>Metazoa</taxon>
        <taxon>Chordata</taxon>
        <taxon>Craniata</taxon>
        <taxon>Vertebrata</taxon>
        <taxon>Euteleostomi</taxon>
        <taxon>Actinopterygii</taxon>
        <taxon>Neopterygii</taxon>
        <taxon>Teleostei</taxon>
        <taxon>Neoteleostei</taxon>
        <taxon>Acanthomorphata</taxon>
        <taxon>Eupercaria</taxon>
        <taxon>Tetraodontiformes</taxon>
        <taxon>Tetradontoidea</taxon>
        <taxon>Tetraodontidae</taxon>
        <taxon>Tetraodon</taxon>
    </lineage>
</organism>